<dbReference type="Proteomes" id="UP000256269">
    <property type="component" value="Unassembled WGS sequence"/>
</dbReference>
<dbReference type="EMBL" id="QUNO01000015">
    <property type="protein sequence ID" value="REH37077.1"/>
    <property type="molecule type" value="Genomic_DNA"/>
</dbReference>
<dbReference type="InterPro" id="IPR016032">
    <property type="entry name" value="Sig_transdc_resp-reg_C-effctor"/>
</dbReference>
<dbReference type="OrthoDB" id="3656034at2"/>
<dbReference type="RefSeq" id="WP_116179234.1">
    <property type="nucleotide sequence ID" value="NZ_CP144375.1"/>
</dbReference>
<feature type="domain" description="HTH luxR-type" evidence="4">
    <location>
        <begin position="802"/>
        <end position="864"/>
    </location>
</feature>
<evidence type="ECO:0000256" key="1">
    <source>
        <dbReference type="ARBA" id="ARBA00023015"/>
    </source>
</evidence>
<dbReference type="Pfam" id="PF00196">
    <property type="entry name" value="GerE"/>
    <property type="match status" value="1"/>
</dbReference>
<dbReference type="PANTHER" id="PTHR44688">
    <property type="entry name" value="DNA-BINDING TRANSCRIPTIONAL ACTIVATOR DEVR_DOSR"/>
    <property type="match status" value="1"/>
</dbReference>
<dbReference type="CDD" id="cd06170">
    <property type="entry name" value="LuxR_C_like"/>
    <property type="match status" value="1"/>
</dbReference>
<sequence>MLRGRSREVEALDGLLRDVRGGRSRVLVLRGEAGAGKTALLEHLISASAGQVCRAVGVESESEIAYSTLQQLCAPLMGRLDRLPEPQRDALAVGFGLRTGDAPDALLVGLAVLGLFAESAAERPLLCVVDDVQWLDRMSEVILTFVARRLDAESVALVFASRSPGDEEILGGLPELRVDGLSDVDARALLDSVLPGPVDDRVRGRIIAETRGNPLALLELPRDLTPAELAFGFGGQSVTPLVSRIEDGFQRRIAVLPEDTRVLLLAAAVEPLGDVPLLWRALQRLNVGPDAAVPAESAGLIQLGARVRFRHPLVRSASWRSAPPALLRDVHRAFAEVTDPQQDPDRRAWHRAHAVLGLDEEVAAELEQSADRARSRGGHAAAATFLERAAELTSDPKARAARALAAARSRFAAGEPAKVPELLAAAEIGPLDPLQRAEVERLRAQISFTVGPLLAAARRLEELDLVAARETYLWALGAALQCVDTDDPRMAAEAGLAAPAGAEPAGALLTGLATWVLDGSLPSLSPVPEDDLSLLRLTVPVAQEVWDDGAWHRRTELAVDAARRAGALAVLASALTFRADVLIHAGRFADASALLDEAKSIQDATGLAGDPAAGLILAALRGEDQPVDAAEGRLAAVASHARAVLCNGLGQYAAAVKAATRAAERADLGVTNWALAELVEAAAHAGETAVAATARDRLAERTSAAGTNWALGTQALADALVTSAEDRYTEAIERLDATHLGLLTARARLLYGEWLRRENRRVDARAQLRLAHAAFTAAGATGFADRAGRELTATGETVRKRSADAVEELTPQEAQIARLAVAGRTNPEIAATLFLSPRTVEWHLRKVFTKLGIGSRRELAGALR</sequence>
<keyword evidence="6" id="KW-1185">Reference proteome</keyword>
<dbReference type="AlphaFoldDB" id="A0A3E0H4J6"/>
<evidence type="ECO:0000256" key="3">
    <source>
        <dbReference type="ARBA" id="ARBA00023163"/>
    </source>
</evidence>
<dbReference type="InterPro" id="IPR027417">
    <property type="entry name" value="P-loop_NTPase"/>
</dbReference>
<evidence type="ECO:0000313" key="5">
    <source>
        <dbReference type="EMBL" id="REH37077.1"/>
    </source>
</evidence>
<dbReference type="Gene3D" id="1.10.10.10">
    <property type="entry name" value="Winged helix-like DNA-binding domain superfamily/Winged helix DNA-binding domain"/>
    <property type="match status" value="1"/>
</dbReference>
<keyword evidence="2" id="KW-0238">DNA-binding</keyword>
<dbReference type="PRINTS" id="PR00038">
    <property type="entry name" value="HTHLUXR"/>
</dbReference>
<evidence type="ECO:0000313" key="6">
    <source>
        <dbReference type="Proteomes" id="UP000256269"/>
    </source>
</evidence>
<comment type="caution">
    <text evidence="5">The sequence shown here is derived from an EMBL/GenBank/DDBJ whole genome shotgun (WGS) entry which is preliminary data.</text>
</comment>
<dbReference type="Pfam" id="PF13191">
    <property type="entry name" value="AAA_16"/>
    <property type="match status" value="1"/>
</dbReference>
<dbReference type="SUPFAM" id="SSF46894">
    <property type="entry name" value="C-terminal effector domain of the bipartite response regulators"/>
    <property type="match status" value="1"/>
</dbReference>
<dbReference type="Gene3D" id="3.40.50.300">
    <property type="entry name" value="P-loop containing nucleotide triphosphate hydrolases"/>
    <property type="match status" value="1"/>
</dbReference>
<name>A0A3E0H4J6_9PSEU</name>
<dbReference type="PROSITE" id="PS50043">
    <property type="entry name" value="HTH_LUXR_2"/>
    <property type="match status" value="1"/>
</dbReference>
<dbReference type="GO" id="GO:0003677">
    <property type="term" value="F:DNA binding"/>
    <property type="evidence" value="ECO:0007669"/>
    <property type="project" value="UniProtKB-KW"/>
</dbReference>
<organism evidence="5 6">
    <name type="scientific">Kutzneria buriramensis</name>
    <dbReference type="NCBI Taxonomy" id="1045776"/>
    <lineage>
        <taxon>Bacteria</taxon>
        <taxon>Bacillati</taxon>
        <taxon>Actinomycetota</taxon>
        <taxon>Actinomycetes</taxon>
        <taxon>Pseudonocardiales</taxon>
        <taxon>Pseudonocardiaceae</taxon>
        <taxon>Kutzneria</taxon>
    </lineage>
</organism>
<proteinExistence type="predicted"/>
<dbReference type="InterPro" id="IPR041664">
    <property type="entry name" value="AAA_16"/>
</dbReference>
<evidence type="ECO:0000256" key="2">
    <source>
        <dbReference type="ARBA" id="ARBA00023125"/>
    </source>
</evidence>
<reference evidence="5 6" key="1">
    <citation type="submission" date="2018-08" db="EMBL/GenBank/DDBJ databases">
        <title>Genomic Encyclopedia of Archaeal and Bacterial Type Strains, Phase II (KMG-II): from individual species to whole genera.</title>
        <authorList>
            <person name="Goeker M."/>
        </authorList>
    </citation>
    <scope>NUCLEOTIDE SEQUENCE [LARGE SCALE GENOMIC DNA]</scope>
    <source>
        <strain evidence="5 6">DSM 45791</strain>
    </source>
</reference>
<keyword evidence="1" id="KW-0805">Transcription regulation</keyword>
<dbReference type="InterPro" id="IPR036388">
    <property type="entry name" value="WH-like_DNA-bd_sf"/>
</dbReference>
<dbReference type="InterPro" id="IPR000792">
    <property type="entry name" value="Tscrpt_reg_LuxR_C"/>
</dbReference>
<gene>
    <name evidence="5" type="ORF">BCF44_11581</name>
</gene>
<dbReference type="SUPFAM" id="SSF52540">
    <property type="entry name" value="P-loop containing nucleoside triphosphate hydrolases"/>
    <property type="match status" value="1"/>
</dbReference>
<dbReference type="GO" id="GO:0006355">
    <property type="term" value="P:regulation of DNA-templated transcription"/>
    <property type="evidence" value="ECO:0007669"/>
    <property type="project" value="InterPro"/>
</dbReference>
<dbReference type="SMART" id="SM00421">
    <property type="entry name" value="HTH_LUXR"/>
    <property type="match status" value="1"/>
</dbReference>
<protein>
    <submittedName>
        <fullName evidence="5">Regulatory LuxR family protein</fullName>
    </submittedName>
</protein>
<keyword evidence="3" id="KW-0804">Transcription</keyword>
<evidence type="ECO:0000259" key="4">
    <source>
        <dbReference type="PROSITE" id="PS50043"/>
    </source>
</evidence>
<accession>A0A3E0H4J6</accession>
<dbReference type="PANTHER" id="PTHR44688:SF16">
    <property type="entry name" value="DNA-BINDING TRANSCRIPTIONAL ACTIVATOR DEVR_DOSR"/>
    <property type="match status" value="1"/>
</dbReference>